<evidence type="ECO:0000259" key="8">
    <source>
        <dbReference type="PROSITE" id="PS50059"/>
    </source>
</evidence>
<dbReference type="GO" id="GO:0006457">
    <property type="term" value="P:protein folding"/>
    <property type="evidence" value="ECO:0007669"/>
    <property type="project" value="InterPro"/>
</dbReference>
<feature type="chain" id="PRO_5038427849" description="Peptidyl-prolyl cis-trans isomerase" evidence="7">
    <location>
        <begin position="25"/>
        <end position="259"/>
    </location>
</feature>
<dbReference type="EMBL" id="JADILW010000028">
    <property type="protein sequence ID" value="MBO8479858.1"/>
    <property type="molecule type" value="Genomic_DNA"/>
</dbReference>
<organism evidence="9 10">
    <name type="scientific">Candidatus Cryptobacteroides avistercoris</name>
    <dbReference type="NCBI Taxonomy" id="2840758"/>
    <lineage>
        <taxon>Bacteria</taxon>
        <taxon>Pseudomonadati</taxon>
        <taxon>Bacteroidota</taxon>
        <taxon>Bacteroidia</taxon>
        <taxon>Bacteroidales</taxon>
        <taxon>Candidatus Cryptobacteroides</taxon>
    </lineage>
</organism>
<dbReference type="Gene3D" id="3.10.50.40">
    <property type="match status" value="1"/>
</dbReference>
<feature type="signal peptide" evidence="7">
    <location>
        <begin position="1"/>
        <end position="24"/>
    </location>
</feature>
<dbReference type="Proteomes" id="UP000823769">
    <property type="component" value="Unassembled WGS sequence"/>
</dbReference>
<protein>
    <recommendedName>
        <fullName evidence="6">Peptidyl-prolyl cis-trans isomerase</fullName>
        <ecNumber evidence="6">5.2.1.8</ecNumber>
    </recommendedName>
</protein>
<comment type="similarity">
    <text evidence="2 6">Belongs to the FKBP-type PPIase family.</text>
</comment>
<accession>A0A9D9IWD6</accession>
<dbReference type="PROSITE" id="PS50059">
    <property type="entry name" value="FKBP_PPIASE"/>
    <property type="match status" value="1"/>
</dbReference>
<evidence type="ECO:0000313" key="9">
    <source>
        <dbReference type="EMBL" id="MBO8479858.1"/>
    </source>
</evidence>
<dbReference type="SUPFAM" id="SSF54534">
    <property type="entry name" value="FKBP-like"/>
    <property type="match status" value="1"/>
</dbReference>
<feature type="domain" description="PPIase FKBP-type" evidence="8">
    <location>
        <begin position="167"/>
        <end position="252"/>
    </location>
</feature>
<evidence type="ECO:0000256" key="3">
    <source>
        <dbReference type="ARBA" id="ARBA00023110"/>
    </source>
</evidence>
<evidence type="ECO:0000256" key="1">
    <source>
        <dbReference type="ARBA" id="ARBA00000971"/>
    </source>
</evidence>
<keyword evidence="7" id="KW-0732">Signal</keyword>
<proteinExistence type="inferred from homology"/>
<dbReference type="InterPro" id="IPR000774">
    <property type="entry name" value="PPIase_FKBP_N"/>
</dbReference>
<dbReference type="InterPro" id="IPR046357">
    <property type="entry name" value="PPIase_dom_sf"/>
</dbReference>
<dbReference type="AlphaFoldDB" id="A0A9D9IWD6"/>
<dbReference type="PANTHER" id="PTHR43811">
    <property type="entry name" value="FKBP-TYPE PEPTIDYL-PROLYL CIS-TRANS ISOMERASE FKPA"/>
    <property type="match status" value="1"/>
</dbReference>
<dbReference type="Pfam" id="PF01346">
    <property type="entry name" value="FKBP_N"/>
    <property type="match status" value="1"/>
</dbReference>
<dbReference type="PANTHER" id="PTHR43811:SF19">
    <property type="entry name" value="39 KDA FK506-BINDING NUCLEAR PROTEIN"/>
    <property type="match status" value="1"/>
</dbReference>
<sequence>MKKSIFFLSLLGLAAVACNNAAPAADENADAAAVSEMKASDFVPSKAEVDSVSYLLGVNFGSFLKAYNFGEDLNFNEMIKGMKDFVAAEGDMRSPEFAQQLKFSPQSINNAFNSFLEKRQNYLAAVNKEEGEKFLASNASKEGVQQTESGLQYKILEKGSELVPGPADTVWVRYKGTLLDGTVFDQTAENADPVRLTLSQVIPGWQEGMQLIGEGGKIELYVPAELGYGQRSTGSIGPNSTLIFDVELTKVAKAAETEE</sequence>
<dbReference type="PROSITE" id="PS51257">
    <property type="entry name" value="PROKAR_LIPOPROTEIN"/>
    <property type="match status" value="1"/>
</dbReference>
<reference evidence="9" key="1">
    <citation type="submission" date="2020-10" db="EMBL/GenBank/DDBJ databases">
        <authorList>
            <person name="Gilroy R."/>
        </authorList>
    </citation>
    <scope>NUCLEOTIDE SEQUENCE</scope>
    <source>
        <strain evidence="9">B3-1481</strain>
    </source>
</reference>
<dbReference type="InterPro" id="IPR036944">
    <property type="entry name" value="PPIase_FKBP_N_sf"/>
</dbReference>
<dbReference type="Pfam" id="PF00254">
    <property type="entry name" value="FKBP_C"/>
    <property type="match status" value="1"/>
</dbReference>
<evidence type="ECO:0000256" key="4">
    <source>
        <dbReference type="ARBA" id="ARBA00023235"/>
    </source>
</evidence>
<comment type="catalytic activity">
    <reaction evidence="1 5 6">
        <text>[protein]-peptidylproline (omega=180) = [protein]-peptidylproline (omega=0)</text>
        <dbReference type="Rhea" id="RHEA:16237"/>
        <dbReference type="Rhea" id="RHEA-COMP:10747"/>
        <dbReference type="Rhea" id="RHEA-COMP:10748"/>
        <dbReference type="ChEBI" id="CHEBI:83833"/>
        <dbReference type="ChEBI" id="CHEBI:83834"/>
        <dbReference type="EC" id="5.2.1.8"/>
    </reaction>
</comment>
<evidence type="ECO:0000313" key="10">
    <source>
        <dbReference type="Proteomes" id="UP000823769"/>
    </source>
</evidence>
<keyword evidence="3 5" id="KW-0697">Rotamase</keyword>
<gene>
    <name evidence="9" type="ORF">IAB76_01940</name>
</gene>
<name>A0A9D9IWD6_9BACT</name>
<dbReference type="Gene3D" id="1.10.287.460">
    <property type="entry name" value="Peptidyl-prolyl cis-trans isomerase, FKBP-type, N-terminal domain"/>
    <property type="match status" value="1"/>
</dbReference>
<keyword evidence="4 5" id="KW-0413">Isomerase</keyword>
<evidence type="ECO:0000256" key="7">
    <source>
        <dbReference type="SAM" id="SignalP"/>
    </source>
</evidence>
<comment type="caution">
    <text evidence="9">The sequence shown here is derived from an EMBL/GenBank/DDBJ whole genome shotgun (WGS) entry which is preliminary data.</text>
</comment>
<evidence type="ECO:0000256" key="6">
    <source>
        <dbReference type="RuleBase" id="RU003915"/>
    </source>
</evidence>
<dbReference type="GO" id="GO:0003755">
    <property type="term" value="F:peptidyl-prolyl cis-trans isomerase activity"/>
    <property type="evidence" value="ECO:0007669"/>
    <property type="project" value="UniProtKB-UniRule"/>
</dbReference>
<evidence type="ECO:0000256" key="2">
    <source>
        <dbReference type="ARBA" id="ARBA00006577"/>
    </source>
</evidence>
<reference evidence="9" key="2">
    <citation type="journal article" date="2021" name="PeerJ">
        <title>Extensive microbial diversity within the chicken gut microbiome revealed by metagenomics and culture.</title>
        <authorList>
            <person name="Gilroy R."/>
            <person name="Ravi A."/>
            <person name="Getino M."/>
            <person name="Pursley I."/>
            <person name="Horton D.L."/>
            <person name="Alikhan N.F."/>
            <person name="Baker D."/>
            <person name="Gharbi K."/>
            <person name="Hall N."/>
            <person name="Watson M."/>
            <person name="Adriaenssens E.M."/>
            <person name="Foster-Nyarko E."/>
            <person name="Jarju S."/>
            <person name="Secka A."/>
            <person name="Antonio M."/>
            <person name="Oren A."/>
            <person name="Chaudhuri R.R."/>
            <person name="La Ragione R."/>
            <person name="Hildebrand F."/>
            <person name="Pallen M.J."/>
        </authorList>
    </citation>
    <scope>NUCLEOTIDE SEQUENCE</scope>
    <source>
        <strain evidence="9">B3-1481</strain>
    </source>
</reference>
<dbReference type="EC" id="5.2.1.8" evidence="6"/>
<dbReference type="InterPro" id="IPR001179">
    <property type="entry name" value="PPIase_FKBP_dom"/>
</dbReference>
<evidence type="ECO:0000256" key="5">
    <source>
        <dbReference type="PROSITE-ProRule" id="PRU00277"/>
    </source>
</evidence>